<feature type="region of interest" description="Disordered" evidence="1">
    <location>
        <begin position="6"/>
        <end position="26"/>
    </location>
</feature>
<keyword evidence="3" id="KW-1185">Reference proteome</keyword>
<evidence type="ECO:0000313" key="2">
    <source>
        <dbReference type="EMBL" id="GFY61817.1"/>
    </source>
</evidence>
<evidence type="ECO:0000256" key="1">
    <source>
        <dbReference type="SAM" id="MobiDB-lite"/>
    </source>
</evidence>
<dbReference type="Proteomes" id="UP000886998">
    <property type="component" value="Unassembled WGS sequence"/>
</dbReference>
<comment type="caution">
    <text evidence="2">The sequence shown here is derived from an EMBL/GenBank/DDBJ whole genome shotgun (WGS) entry which is preliminary data.</text>
</comment>
<dbReference type="EMBL" id="BMAV01013816">
    <property type="protein sequence ID" value="GFY61817.1"/>
    <property type="molecule type" value="Genomic_DNA"/>
</dbReference>
<accession>A0A8X6XZW6</accession>
<reference evidence="2" key="1">
    <citation type="submission" date="2020-08" db="EMBL/GenBank/DDBJ databases">
        <title>Multicomponent nature underlies the extraordinary mechanical properties of spider dragline silk.</title>
        <authorList>
            <person name="Kono N."/>
            <person name="Nakamura H."/>
            <person name="Mori M."/>
            <person name="Yoshida Y."/>
            <person name="Ohtoshi R."/>
            <person name="Malay A.D."/>
            <person name="Moran D.A.P."/>
            <person name="Tomita M."/>
            <person name="Numata K."/>
            <person name="Arakawa K."/>
        </authorList>
    </citation>
    <scope>NUCLEOTIDE SEQUENCE</scope>
</reference>
<dbReference type="AlphaFoldDB" id="A0A8X6XZW6"/>
<organism evidence="2 3">
    <name type="scientific">Trichonephila inaurata madagascariensis</name>
    <dbReference type="NCBI Taxonomy" id="2747483"/>
    <lineage>
        <taxon>Eukaryota</taxon>
        <taxon>Metazoa</taxon>
        <taxon>Ecdysozoa</taxon>
        <taxon>Arthropoda</taxon>
        <taxon>Chelicerata</taxon>
        <taxon>Arachnida</taxon>
        <taxon>Araneae</taxon>
        <taxon>Araneomorphae</taxon>
        <taxon>Entelegynae</taxon>
        <taxon>Araneoidea</taxon>
        <taxon>Nephilidae</taxon>
        <taxon>Trichonephila</taxon>
        <taxon>Trichonephila inaurata</taxon>
    </lineage>
</organism>
<sequence>MVVLTAVTSGAGGGESSLSVSDETCPIPGERFNPNIFSSNEESSFNKFSTIFFSVRNSNFQPFVLFHDFIDVQLNALDTS</sequence>
<protein>
    <submittedName>
        <fullName evidence="2">Uncharacterized protein</fullName>
    </submittedName>
</protein>
<name>A0A8X6XZW6_9ARAC</name>
<gene>
    <name evidence="2" type="ORF">TNIN_172841</name>
</gene>
<evidence type="ECO:0000313" key="3">
    <source>
        <dbReference type="Proteomes" id="UP000886998"/>
    </source>
</evidence>
<proteinExistence type="predicted"/>
<dbReference type="OrthoDB" id="10534983at2759"/>